<sequence>MSTFNASYTHTTVHRQATLDYTKGDVEQLEMLDCWRGCAAIVAPVCHGKSTLATKFGGYDADELVADEGPNREDDPEWAEYVSCMPTLGGVPDEAKQMRANQIRFTRLMRFFAVQERDYNLPLVYIHTAEYAHLLGLEIIAIAELDLEAIAATSRFDGLTALEQHHYLESIRKQQSANREYAQRHGFEAPQYYPTYTELQYSLKHKIESKFSRELRPSFYDKYINPEPVGSHKLDEMLLRCARIMETSMYSHAEKAIAARVMFNQYGETAIDITHTIHNHTQWASVIHRVATPAYFTNIRKYLSTHDKYICPSSEEAVREAFPLAAGTPKFAVCRIYDWLRFDTTEYDGEAWSVQALVTQGVGDATICSYERLLSTLFYDKIISDQYPEAGAIMRRLRLGLLPAVEFAKRASECHNLVRISGTIFGHKFDDDLIGLVTYWNSLAGRSPLEVDIEAEAEARAAMSAPKRYFDVKLNRWSGELFDQKLHEAIVDGFSETTNTVYERIAQMASWATNFDEFLKHRKQWVKSGSATGGPKTDLYLRVPAEYRDMVADITEEVAVGVNMALHKIARLRLNKAATFEFPEFVTIVKDALRDYKPNSFTRYFTKKEVGRANPRSLYPATLMHYVVCCFILTLAEKGSPAHGTRQQASEEQQRSDHWLWVETCDHVTALMLDYVSFNEQHERAHLKDLIGSLKIWYSRYGLLTADIEWAIEWIKASFDQIVLEVGDKHYHFMNGLLSGWRMTSFGNSWLNKAYMAVIRQQVLDVTGKVVLEHTQSGGDDVMSLELALPNVHLVLRFGEAMGFSFKAIKQLVSKRYREFFRLFATREGVYGSVCRILGSAASGQWSNSVIGTLVEPSVKIASVMDVLAKIMRRADMPLSFAETFSYCMYEKWARIGDKRMMLTMLHGTTATGGRGIPMADGGMYELEGVSIMRPRESVVEMVGVPYDASIVAVREMVEQAKKYVTDDGLLPEKEVAIAMSRKVFHGALAQSQGLGVAQLAVPDDVEYYTQAPKVRKKLTQTAIKDATYQFWPTYNRMLVQLEAAKKAEARLAAIKQALNDKGYEQALTTIAVEAGIPPEKICLREQWSLYGFARIALTEDYYNDVVWLATLCADTEPQMNYIASALTTDLWVMGMLHY</sequence>
<dbReference type="GO" id="GO:0000166">
    <property type="term" value="F:nucleotide binding"/>
    <property type="evidence" value="ECO:0007669"/>
    <property type="project" value="UniProtKB-KW"/>
</dbReference>
<dbReference type="GO" id="GO:0003723">
    <property type="term" value="F:RNA binding"/>
    <property type="evidence" value="ECO:0007669"/>
    <property type="project" value="InterPro"/>
</dbReference>
<comment type="catalytic activity">
    <reaction evidence="6 7">
        <text>RNA(n) + a ribonucleoside 5'-triphosphate = RNA(n+1) + diphosphate</text>
        <dbReference type="Rhea" id="RHEA:21248"/>
        <dbReference type="Rhea" id="RHEA-COMP:14527"/>
        <dbReference type="Rhea" id="RHEA-COMP:17342"/>
        <dbReference type="ChEBI" id="CHEBI:33019"/>
        <dbReference type="ChEBI" id="CHEBI:61557"/>
        <dbReference type="ChEBI" id="CHEBI:140395"/>
        <dbReference type="EC" id="2.7.7.48"/>
    </reaction>
</comment>
<keyword evidence="3 7" id="KW-0808">Transferase</keyword>
<dbReference type="GO" id="GO:0006351">
    <property type="term" value="P:DNA-templated transcription"/>
    <property type="evidence" value="ECO:0007669"/>
    <property type="project" value="InterPro"/>
</dbReference>
<evidence type="ECO:0000256" key="3">
    <source>
        <dbReference type="ARBA" id="ARBA00022679"/>
    </source>
</evidence>
<protein>
    <recommendedName>
        <fullName evidence="1 7">RNA-directed RNA polymerase</fullName>
        <ecNumber evidence="1 7">2.7.7.48</ecNumber>
    </recommendedName>
</protein>
<evidence type="ECO:0000256" key="6">
    <source>
        <dbReference type="ARBA" id="ARBA00048744"/>
    </source>
</evidence>
<evidence type="ECO:0000256" key="1">
    <source>
        <dbReference type="ARBA" id="ARBA00012494"/>
    </source>
</evidence>
<keyword evidence="7" id="KW-0693">Viral RNA replication</keyword>
<evidence type="ECO:0000313" key="9">
    <source>
        <dbReference type="Proteomes" id="UP000887880"/>
    </source>
</evidence>
<name>A0A6G9IX83_9VIRU</name>
<dbReference type="InterPro" id="IPR043502">
    <property type="entry name" value="DNA/RNA_pol_sf"/>
</dbReference>
<evidence type="ECO:0000256" key="4">
    <source>
        <dbReference type="ARBA" id="ARBA00022695"/>
    </source>
</evidence>
<keyword evidence="4 7" id="KW-0548">Nucleotidyltransferase</keyword>
<dbReference type="EC" id="2.7.7.48" evidence="1 7"/>
<dbReference type="InterPro" id="IPR001795">
    <property type="entry name" value="RNA-dir_pol_luteovirus"/>
</dbReference>
<dbReference type="Proteomes" id="UP000887880">
    <property type="component" value="Genome"/>
</dbReference>
<accession>A0A6G9IX83</accession>
<dbReference type="Pfam" id="PF02123">
    <property type="entry name" value="RdRP_4"/>
    <property type="match status" value="1"/>
</dbReference>
<evidence type="ECO:0000256" key="5">
    <source>
        <dbReference type="ARBA" id="ARBA00022741"/>
    </source>
</evidence>
<dbReference type="GO" id="GO:0003968">
    <property type="term" value="F:RNA-directed RNA polymerase activity"/>
    <property type="evidence" value="ECO:0007669"/>
    <property type="project" value="UniProtKB-KW"/>
</dbReference>
<evidence type="ECO:0000256" key="2">
    <source>
        <dbReference type="ARBA" id="ARBA00022484"/>
    </source>
</evidence>
<dbReference type="EMBL" id="MN295964">
    <property type="protein sequence ID" value="QIQ28417.1"/>
    <property type="molecule type" value="Genomic_RNA"/>
</dbReference>
<keyword evidence="5 7" id="KW-0547">Nucleotide-binding</keyword>
<proteinExistence type="predicted"/>
<organism evidence="8 9">
    <name type="scientific">Fusarium sacchari chrysovirus 1</name>
    <dbReference type="NCBI Taxonomy" id="2716763"/>
    <lineage>
        <taxon>Viruses</taxon>
        <taxon>Riboviria</taxon>
        <taxon>Orthornavirae</taxon>
        <taxon>Duplornaviricota</taxon>
        <taxon>Chrymotiviricetes</taxon>
        <taxon>Ghabrivirales</taxon>
        <taxon>Alphatotivirineae</taxon>
        <taxon>Chrysoviridae</taxon>
        <taxon>Betachrysovirus</taxon>
        <taxon>Betachrysovirus foxyspori</taxon>
    </lineage>
</organism>
<evidence type="ECO:0000256" key="7">
    <source>
        <dbReference type="RuleBase" id="RU364050"/>
    </source>
</evidence>
<keyword evidence="2 7" id="KW-0696">RNA-directed RNA polymerase</keyword>
<evidence type="ECO:0000313" key="8">
    <source>
        <dbReference type="EMBL" id="QIQ28417.1"/>
    </source>
</evidence>
<dbReference type="SUPFAM" id="SSF56672">
    <property type="entry name" value="DNA/RNA polymerases"/>
    <property type="match status" value="1"/>
</dbReference>
<reference evidence="8" key="1">
    <citation type="journal article" date="2020" name="Front. Microbiol.">
        <title>Virome Identification and Characterization of Fusarium sacchari and F. andiyazi: Causative Agents of Pokkah Boeng Disease in Sugarcane.</title>
        <authorList>
            <person name="Yao Z."/>
            <person name="Zou C."/>
            <person name="Peng N."/>
            <person name="Zhu Y."/>
            <person name="Bao Y."/>
            <person name="Zhou Q."/>
            <person name="Wu Q."/>
            <person name="Chen B."/>
            <person name="Zhang M."/>
        </authorList>
    </citation>
    <scope>NUCLEOTIDE SEQUENCE</scope>
    <source>
        <strain evidence="8">FZ04</strain>
    </source>
</reference>